<dbReference type="PROSITE" id="PS00893">
    <property type="entry name" value="NUDIX_BOX"/>
    <property type="match status" value="1"/>
</dbReference>
<keyword evidence="6" id="KW-0227">DNA damage</keyword>
<dbReference type="InterPro" id="IPR029119">
    <property type="entry name" value="MutY_C"/>
</dbReference>
<feature type="binding site" evidence="18">
    <location>
        <position position="60"/>
    </location>
    <ligand>
        <name>Mg(2+)</name>
        <dbReference type="ChEBI" id="CHEBI:18420"/>
    </ligand>
</feature>
<dbReference type="InterPro" id="IPR047127">
    <property type="entry name" value="MutT-like"/>
</dbReference>
<dbReference type="InterPro" id="IPR015797">
    <property type="entry name" value="NUDIX_hydrolase-like_dom_sf"/>
</dbReference>
<feature type="binding site" evidence="17">
    <location>
        <position position="31"/>
    </location>
    <ligand>
        <name>8-oxo-dGTP</name>
        <dbReference type="ChEBI" id="CHEBI:77896"/>
    </ligand>
</feature>
<evidence type="ECO:0000256" key="15">
    <source>
        <dbReference type="ARBA" id="ARBA00041979"/>
    </source>
</evidence>
<evidence type="ECO:0000256" key="6">
    <source>
        <dbReference type="ARBA" id="ARBA00022763"/>
    </source>
</evidence>
<dbReference type="GO" id="GO:0035539">
    <property type="term" value="F:8-oxo-7,8-dihydrodeoxyguanosine triphosphate pyrophosphatase activity"/>
    <property type="evidence" value="ECO:0007669"/>
    <property type="project" value="UniProtKB-EC"/>
</dbReference>
<dbReference type="GO" id="GO:0044715">
    <property type="term" value="F:8-oxo-dGDP phosphatase activity"/>
    <property type="evidence" value="ECO:0007669"/>
    <property type="project" value="TreeGrafter"/>
</dbReference>
<evidence type="ECO:0000256" key="4">
    <source>
        <dbReference type="ARBA" id="ARBA00022705"/>
    </source>
</evidence>
<dbReference type="InterPro" id="IPR000086">
    <property type="entry name" value="NUDIX_hydrolase_dom"/>
</dbReference>
<accession>A0A4Q0YPJ1</accession>
<feature type="domain" description="Nudix hydrolase" evidence="19">
    <location>
        <begin position="4"/>
        <end position="131"/>
    </location>
</feature>
<sequence length="134" mass="15172">MEKKRVHIAAGIILNADATQVFITQREAKAHKGGFWEFPGGKVEENESAEQAVIRELEEEVGIKVSAPELFLSMSHDYPEKALSFDFYLIQHFEGKPFGNEGQKGEWTELSSLPSYDFPEANQVVLEKLLARFQ</sequence>
<evidence type="ECO:0000256" key="2">
    <source>
        <dbReference type="ARBA" id="ARBA00005582"/>
    </source>
</evidence>
<evidence type="ECO:0000256" key="1">
    <source>
        <dbReference type="ARBA" id="ARBA00001946"/>
    </source>
</evidence>
<evidence type="ECO:0000256" key="14">
    <source>
        <dbReference type="ARBA" id="ARBA00041592"/>
    </source>
</evidence>
<dbReference type="Proteomes" id="UP000290287">
    <property type="component" value="Unassembled WGS sequence"/>
</dbReference>
<dbReference type="SUPFAM" id="SSF55811">
    <property type="entry name" value="Nudix"/>
    <property type="match status" value="1"/>
</dbReference>
<keyword evidence="8 18" id="KW-0460">Magnesium</keyword>
<keyword evidence="9" id="KW-0234">DNA repair</keyword>
<dbReference type="Pfam" id="PF14815">
    <property type="entry name" value="NUDIX_4"/>
    <property type="match status" value="1"/>
</dbReference>
<comment type="similarity">
    <text evidence="2">Belongs to the Nudix hydrolase family.</text>
</comment>
<evidence type="ECO:0000256" key="18">
    <source>
        <dbReference type="PIRSR" id="PIRSR603561-2"/>
    </source>
</evidence>
<dbReference type="InterPro" id="IPR003561">
    <property type="entry name" value="Mutator_MutT"/>
</dbReference>
<dbReference type="InterPro" id="IPR020084">
    <property type="entry name" value="NUDIX_hydrolase_CS"/>
</dbReference>
<dbReference type="GO" id="GO:0008413">
    <property type="term" value="F:8-oxo-7,8-dihydroguanosine triphosphate pyrophosphatase activity"/>
    <property type="evidence" value="ECO:0007669"/>
    <property type="project" value="InterPro"/>
</dbReference>
<dbReference type="GO" id="GO:0046872">
    <property type="term" value="F:metal ion binding"/>
    <property type="evidence" value="ECO:0007669"/>
    <property type="project" value="UniProtKB-KW"/>
</dbReference>
<keyword evidence="21" id="KW-1185">Reference proteome</keyword>
<evidence type="ECO:0000256" key="11">
    <source>
        <dbReference type="ARBA" id="ARBA00036904"/>
    </source>
</evidence>
<dbReference type="FunFam" id="3.90.79.10:FF:000014">
    <property type="entry name" value="8-oxo-dGTP diphosphatase MutT"/>
    <property type="match status" value="1"/>
</dbReference>
<comment type="caution">
    <text evidence="20">The sequence shown here is derived from an EMBL/GenBank/DDBJ whole genome shotgun (WGS) entry which is preliminary data.</text>
</comment>
<dbReference type="PRINTS" id="PR00502">
    <property type="entry name" value="NUDIXFAMILY"/>
</dbReference>
<gene>
    <name evidence="20" type="ORF">CS022_15560</name>
</gene>
<dbReference type="PROSITE" id="PS51462">
    <property type="entry name" value="NUDIX"/>
    <property type="match status" value="1"/>
</dbReference>
<feature type="binding site" evidence="18">
    <location>
        <position position="40"/>
    </location>
    <ligand>
        <name>Mg(2+)</name>
        <dbReference type="ChEBI" id="CHEBI:18420"/>
    </ligand>
</feature>
<evidence type="ECO:0000256" key="3">
    <source>
        <dbReference type="ARBA" id="ARBA00022457"/>
    </source>
</evidence>
<evidence type="ECO:0000256" key="16">
    <source>
        <dbReference type="ARBA" id="ARBA00042798"/>
    </source>
</evidence>
<dbReference type="NCBIfam" id="TIGR00586">
    <property type="entry name" value="mutt"/>
    <property type="match status" value="1"/>
</dbReference>
<keyword evidence="4" id="KW-0235">DNA replication</keyword>
<feature type="binding site" evidence="17">
    <location>
        <position position="26"/>
    </location>
    <ligand>
        <name>8-oxo-dGTP</name>
        <dbReference type="ChEBI" id="CHEBI:77896"/>
    </ligand>
</feature>
<dbReference type="OrthoDB" id="9810648at2"/>
<keyword evidence="5 18" id="KW-0479">Metal-binding</keyword>
<evidence type="ECO:0000313" key="21">
    <source>
        <dbReference type="Proteomes" id="UP000290287"/>
    </source>
</evidence>
<dbReference type="PANTHER" id="PTHR47707:SF1">
    <property type="entry name" value="NUDIX HYDROLASE FAMILY PROTEIN"/>
    <property type="match status" value="1"/>
</dbReference>
<evidence type="ECO:0000256" key="17">
    <source>
        <dbReference type="PIRSR" id="PIRSR603561-1"/>
    </source>
</evidence>
<reference evidence="20 21" key="1">
    <citation type="submission" date="2017-10" db="EMBL/GenBank/DDBJ databases">
        <title>Nyctiphanis sp. nov., isolated from the stomach of the euphausiid Nyctiphanes simplex (Hansen, 1911) in the Gulf of California.</title>
        <authorList>
            <person name="Gomez-Gil B."/>
            <person name="Aguilar-Mendez M."/>
            <person name="Lopez-Cortes A."/>
            <person name="Gomez-Gutierrez J."/>
            <person name="Roque A."/>
            <person name="Lang E."/>
            <person name="Gonzalez-Castillo A."/>
        </authorList>
    </citation>
    <scope>NUCLEOTIDE SEQUENCE [LARGE SCALE GENOMIC DNA]</scope>
    <source>
        <strain evidence="20 21">CAIM 600</strain>
    </source>
</reference>
<feature type="binding site" evidence="17">
    <location>
        <begin position="37"/>
        <end position="40"/>
    </location>
    <ligand>
        <name>8-oxo-dGTP</name>
        <dbReference type="ChEBI" id="CHEBI:77896"/>
    </ligand>
</feature>
<dbReference type="GO" id="GO:0006260">
    <property type="term" value="P:DNA replication"/>
    <property type="evidence" value="ECO:0007669"/>
    <property type="project" value="UniProtKB-KW"/>
</dbReference>
<evidence type="ECO:0000256" key="5">
    <source>
        <dbReference type="ARBA" id="ARBA00022723"/>
    </source>
</evidence>
<evidence type="ECO:0000256" key="7">
    <source>
        <dbReference type="ARBA" id="ARBA00022801"/>
    </source>
</evidence>
<dbReference type="CDD" id="cd03425">
    <property type="entry name" value="NUDIX_MutT_NudA_like"/>
    <property type="match status" value="1"/>
</dbReference>
<evidence type="ECO:0000259" key="19">
    <source>
        <dbReference type="PROSITE" id="PS51462"/>
    </source>
</evidence>
<evidence type="ECO:0000256" key="8">
    <source>
        <dbReference type="ARBA" id="ARBA00022842"/>
    </source>
</evidence>
<protein>
    <recommendedName>
        <fullName evidence="13">8-oxo-dGTP diphosphatase</fullName>
        <ecNumber evidence="12">3.6.1.55</ecNumber>
    </recommendedName>
    <alternativeName>
        <fullName evidence="16">7,8-dihydro-8-oxoguanine-triphosphatase</fullName>
    </alternativeName>
    <alternativeName>
        <fullName evidence="15">Mutator protein MutT</fullName>
    </alternativeName>
    <alternativeName>
        <fullName evidence="14">dGTP pyrophosphohydrolase</fullName>
    </alternativeName>
</protein>
<dbReference type="GO" id="GO:0044716">
    <property type="term" value="F:8-oxo-GDP phosphatase activity"/>
    <property type="evidence" value="ECO:0007669"/>
    <property type="project" value="TreeGrafter"/>
</dbReference>
<dbReference type="GO" id="GO:0006281">
    <property type="term" value="P:DNA repair"/>
    <property type="evidence" value="ECO:0007669"/>
    <property type="project" value="UniProtKB-KW"/>
</dbReference>
<dbReference type="EC" id="3.6.1.55" evidence="12"/>
<evidence type="ECO:0000256" key="12">
    <source>
        <dbReference type="ARBA" id="ARBA00038905"/>
    </source>
</evidence>
<feature type="binding site" evidence="17">
    <location>
        <position position="122"/>
    </location>
    <ligand>
        <name>8-oxo-dGTP</name>
        <dbReference type="ChEBI" id="CHEBI:77896"/>
    </ligand>
</feature>
<name>A0A4Q0YPJ1_9GAMM</name>
<dbReference type="Gene3D" id="3.90.79.10">
    <property type="entry name" value="Nucleoside Triphosphate Pyrophosphohydrolase"/>
    <property type="match status" value="1"/>
</dbReference>
<dbReference type="EMBL" id="PEIB01000020">
    <property type="protein sequence ID" value="RXJ72473.1"/>
    <property type="molecule type" value="Genomic_DNA"/>
</dbReference>
<dbReference type="InterPro" id="IPR020476">
    <property type="entry name" value="Nudix_hydrolase"/>
</dbReference>
<dbReference type="NCBIfam" id="NF008044">
    <property type="entry name" value="PRK10776.1"/>
    <property type="match status" value="1"/>
</dbReference>
<evidence type="ECO:0000256" key="13">
    <source>
        <dbReference type="ARBA" id="ARBA00040794"/>
    </source>
</evidence>
<evidence type="ECO:0000313" key="20">
    <source>
        <dbReference type="EMBL" id="RXJ72473.1"/>
    </source>
</evidence>
<proteinExistence type="inferred from homology"/>
<comment type="catalytic activity">
    <reaction evidence="10">
        <text>8-oxo-dGTP + H2O = 8-oxo-dGMP + diphosphate + H(+)</text>
        <dbReference type="Rhea" id="RHEA:31575"/>
        <dbReference type="ChEBI" id="CHEBI:15377"/>
        <dbReference type="ChEBI" id="CHEBI:15378"/>
        <dbReference type="ChEBI" id="CHEBI:33019"/>
        <dbReference type="ChEBI" id="CHEBI:63224"/>
        <dbReference type="ChEBI" id="CHEBI:77896"/>
        <dbReference type="EC" id="3.6.1.55"/>
    </reaction>
</comment>
<organism evidence="20 21">
    <name type="scientific">Veronia nyctiphanis</name>
    <dbReference type="NCBI Taxonomy" id="1278244"/>
    <lineage>
        <taxon>Bacteria</taxon>
        <taxon>Pseudomonadati</taxon>
        <taxon>Pseudomonadota</taxon>
        <taxon>Gammaproteobacteria</taxon>
        <taxon>Vibrionales</taxon>
        <taxon>Vibrionaceae</taxon>
        <taxon>Veronia</taxon>
    </lineage>
</organism>
<keyword evidence="3" id="KW-0515">Mutator protein</keyword>
<evidence type="ECO:0000256" key="9">
    <source>
        <dbReference type="ARBA" id="ARBA00023204"/>
    </source>
</evidence>
<comment type="catalytic activity">
    <reaction evidence="11">
        <text>8-oxo-GTP + H2O = 8-oxo-GMP + diphosphate + H(+)</text>
        <dbReference type="Rhea" id="RHEA:67616"/>
        <dbReference type="ChEBI" id="CHEBI:15377"/>
        <dbReference type="ChEBI" id="CHEBI:15378"/>
        <dbReference type="ChEBI" id="CHEBI:33019"/>
        <dbReference type="ChEBI" id="CHEBI:143553"/>
        <dbReference type="ChEBI" id="CHEBI:145694"/>
    </reaction>
</comment>
<dbReference type="PANTHER" id="PTHR47707">
    <property type="entry name" value="8-OXO-DGTP DIPHOSPHATASE"/>
    <property type="match status" value="1"/>
</dbReference>
<evidence type="ECO:0000256" key="10">
    <source>
        <dbReference type="ARBA" id="ARBA00035861"/>
    </source>
</evidence>
<dbReference type="RefSeq" id="WP_129123053.1">
    <property type="nucleotide sequence ID" value="NZ_PEIB01000020.1"/>
</dbReference>
<dbReference type="AlphaFoldDB" id="A0A4Q0YPJ1"/>
<keyword evidence="7" id="KW-0378">Hydrolase</keyword>
<comment type="cofactor">
    <cofactor evidence="1 18">
        <name>Mg(2+)</name>
        <dbReference type="ChEBI" id="CHEBI:18420"/>
    </cofactor>
</comment>